<evidence type="ECO:0000313" key="3">
    <source>
        <dbReference type="Proteomes" id="UP000253370"/>
    </source>
</evidence>
<gene>
    <name evidence="2" type="ORF">DRV85_00315</name>
</gene>
<keyword evidence="1" id="KW-0472">Membrane</keyword>
<sequence>MPLEILIALVVGGIAGIAALTHVAGLSRRRTFDAADKARTGWLREFPDDRVTSVTLLSDPHAALVEADLGAGLVWAMGADTVARRLAGARAARRGDRLILRFPDWGAPRLALRVTEAEAHAILSHLKEAP</sequence>
<dbReference type="Proteomes" id="UP000253370">
    <property type="component" value="Unassembled WGS sequence"/>
</dbReference>
<proteinExistence type="predicted"/>
<feature type="transmembrane region" description="Helical" evidence="1">
    <location>
        <begin position="6"/>
        <end position="27"/>
    </location>
</feature>
<keyword evidence="3" id="KW-1185">Reference proteome</keyword>
<reference evidence="2 3" key="1">
    <citation type="submission" date="2018-07" db="EMBL/GenBank/DDBJ databases">
        <title>Rhodosalinus sp. strain E84T genomic sequence and assembly.</title>
        <authorList>
            <person name="Liu Z.-W."/>
            <person name="Lu D.-C."/>
        </authorList>
    </citation>
    <scope>NUCLEOTIDE SEQUENCE [LARGE SCALE GENOMIC DNA]</scope>
    <source>
        <strain evidence="2 3">E84</strain>
    </source>
</reference>
<keyword evidence="1" id="KW-1133">Transmembrane helix</keyword>
<dbReference type="RefSeq" id="WP_113287443.1">
    <property type="nucleotide sequence ID" value="NZ_QNTQ01000001.1"/>
</dbReference>
<dbReference type="OrthoDB" id="7859692at2"/>
<evidence type="ECO:0000256" key="1">
    <source>
        <dbReference type="SAM" id="Phobius"/>
    </source>
</evidence>
<organism evidence="2 3">
    <name type="scientific">Rhodosalinus halophilus</name>
    <dbReference type="NCBI Taxonomy" id="2259333"/>
    <lineage>
        <taxon>Bacteria</taxon>
        <taxon>Pseudomonadati</taxon>
        <taxon>Pseudomonadota</taxon>
        <taxon>Alphaproteobacteria</taxon>
        <taxon>Rhodobacterales</taxon>
        <taxon>Paracoccaceae</taxon>
        <taxon>Rhodosalinus</taxon>
    </lineage>
</organism>
<protein>
    <submittedName>
        <fullName evidence="2">Uncharacterized protein</fullName>
    </submittedName>
</protein>
<keyword evidence="1" id="KW-0812">Transmembrane</keyword>
<dbReference type="AlphaFoldDB" id="A0A365UD00"/>
<accession>A0A365UD00</accession>
<comment type="caution">
    <text evidence="2">The sequence shown here is derived from an EMBL/GenBank/DDBJ whole genome shotgun (WGS) entry which is preliminary data.</text>
</comment>
<dbReference type="EMBL" id="QNTQ01000001">
    <property type="protein sequence ID" value="RBI87419.1"/>
    <property type="molecule type" value="Genomic_DNA"/>
</dbReference>
<name>A0A365UD00_9RHOB</name>
<evidence type="ECO:0000313" key="2">
    <source>
        <dbReference type="EMBL" id="RBI87419.1"/>
    </source>
</evidence>